<accession>A0A9B0SXN1</accession>
<feature type="domain" description="MAGE" evidence="2">
    <location>
        <begin position="1"/>
        <end position="174"/>
    </location>
</feature>
<dbReference type="AlphaFoldDB" id="A0A9B0SXN1"/>
<keyword evidence="3" id="KW-1185">Reference proteome</keyword>
<evidence type="ECO:0000313" key="3">
    <source>
        <dbReference type="Proteomes" id="UP000504623"/>
    </source>
</evidence>
<dbReference type="GO" id="GO:0000122">
    <property type="term" value="P:negative regulation of transcription by RNA polymerase II"/>
    <property type="evidence" value="ECO:0007669"/>
    <property type="project" value="TreeGrafter"/>
</dbReference>
<sequence length="206" mass="23444">MLKLFNKKCMEHFSEILKKAVDCMELVSGLESKDIHPNSNSYHFISKMNIAKGRILMASSGLFKTGLVITLLGIIFMNDNHVIEYEIWEFLSVLAIYAGKLHSTFGDPRKFITKDLVKERYLVFQKVLKDGPPCNECLWSLRTYAETTKMKLLDVLAKINNTVPRSLPSLYEDALRDEEEKAQATVVNATASVHSRAKTRIFSPIK</sequence>
<gene>
    <name evidence="4" type="primary">LOC102813955</name>
</gene>
<dbReference type="Gene3D" id="1.10.10.1210">
    <property type="entry name" value="MAGE homology domain, winged helix WH2 motif"/>
    <property type="match status" value="1"/>
</dbReference>
<dbReference type="GeneID" id="102813955"/>
<name>A0A9B0SXN1_CHRAS</name>
<protein>
    <submittedName>
        <fullName evidence="4">Melanoma-associated antigen B10-like</fullName>
    </submittedName>
</protein>
<keyword evidence="1" id="KW-0812">Transmembrane</keyword>
<keyword evidence="1" id="KW-1133">Transmembrane helix</keyword>
<reference evidence="4" key="1">
    <citation type="submission" date="2025-08" db="UniProtKB">
        <authorList>
            <consortium name="RefSeq"/>
        </authorList>
    </citation>
    <scope>IDENTIFICATION</scope>
    <source>
        <tissue evidence="4">Spleen</tissue>
    </source>
</reference>
<dbReference type="Pfam" id="PF01454">
    <property type="entry name" value="MAGE"/>
    <property type="match status" value="1"/>
</dbReference>
<organism evidence="3 4">
    <name type="scientific">Chrysochloris asiatica</name>
    <name type="common">Cape golden mole</name>
    <dbReference type="NCBI Taxonomy" id="185453"/>
    <lineage>
        <taxon>Eukaryota</taxon>
        <taxon>Metazoa</taxon>
        <taxon>Chordata</taxon>
        <taxon>Craniata</taxon>
        <taxon>Vertebrata</taxon>
        <taxon>Euteleostomi</taxon>
        <taxon>Mammalia</taxon>
        <taxon>Eutheria</taxon>
        <taxon>Afrotheria</taxon>
        <taxon>Chrysochloridae</taxon>
        <taxon>Chrysochlorinae</taxon>
        <taxon>Chrysochloris</taxon>
    </lineage>
</organism>
<dbReference type="PROSITE" id="PS50838">
    <property type="entry name" value="MAGE"/>
    <property type="match status" value="1"/>
</dbReference>
<dbReference type="PANTHER" id="PTHR11736">
    <property type="entry name" value="MELANOMA-ASSOCIATED ANTIGEN MAGE ANTIGEN"/>
    <property type="match status" value="1"/>
</dbReference>
<dbReference type="SMART" id="SM01373">
    <property type="entry name" value="MAGE"/>
    <property type="match status" value="1"/>
</dbReference>
<dbReference type="InterPro" id="IPR037445">
    <property type="entry name" value="MAGE"/>
</dbReference>
<dbReference type="InterPro" id="IPR002190">
    <property type="entry name" value="MHD_dom"/>
</dbReference>
<evidence type="ECO:0000256" key="1">
    <source>
        <dbReference type="SAM" id="Phobius"/>
    </source>
</evidence>
<keyword evidence="1" id="KW-0472">Membrane</keyword>
<dbReference type="Gene3D" id="1.10.10.1200">
    <property type="entry name" value="MAGE homology domain, winged helix WH1 motif"/>
    <property type="match status" value="1"/>
</dbReference>
<dbReference type="FunFam" id="1.10.10.1210:FF:000001">
    <property type="entry name" value="melanoma-associated antigen D1"/>
    <property type="match status" value="1"/>
</dbReference>
<dbReference type="OrthoDB" id="205198at2759"/>
<dbReference type="InterPro" id="IPR041898">
    <property type="entry name" value="MAGE_WH1"/>
</dbReference>
<evidence type="ECO:0000259" key="2">
    <source>
        <dbReference type="PROSITE" id="PS50838"/>
    </source>
</evidence>
<evidence type="ECO:0000313" key="4">
    <source>
        <dbReference type="RefSeq" id="XP_006831114.1"/>
    </source>
</evidence>
<proteinExistence type="predicted"/>
<feature type="transmembrane region" description="Helical" evidence="1">
    <location>
        <begin position="55"/>
        <end position="77"/>
    </location>
</feature>
<dbReference type="RefSeq" id="XP_006831114.1">
    <property type="nucleotide sequence ID" value="XM_006831051.1"/>
</dbReference>
<dbReference type="PANTHER" id="PTHR11736:SF14">
    <property type="entry name" value="NSE3 HOMOLOG, SMC5-SMC6 COMPLEX COMPONENT"/>
    <property type="match status" value="1"/>
</dbReference>
<dbReference type="InterPro" id="IPR041899">
    <property type="entry name" value="MAGE_WH2"/>
</dbReference>
<dbReference type="GO" id="GO:0005634">
    <property type="term" value="C:nucleus"/>
    <property type="evidence" value="ECO:0007669"/>
    <property type="project" value="TreeGrafter"/>
</dbReference>
<dbReference type="Proteomes" id="UP000504623">
    <property type="component" value="Unplaced"/>
</dbReference>